<proteinExistence type="predicted"/>
<dbReference type="InterPro" id="IPR052920">
    <property type="entry name" value="DNA-binding_regulatory"/>
</dbReference>
<evidence type="ECO:0008006" key="3">
    <source>
        <dbReference type="Google" id="ProtNLM"/>
    </source>
</evidence>
<dbReference type="PANTHER" id="PTHR43358">
    <property type="entry name" value="ALPHA/BETA-HYDROLASE"/>
    <property type="match status" value="1"/>
</dbReference>
<organism evidence="2">
    <name type="scientific">marine metagenome</name>
    <dbReference type="NCBI Taxonomy" id="408172"/>
    <lineage>
        <taxon>unclassified sequences</taxon>
        <taxon>metagenomes</taxon>
        <taxon>ecological metagenomes</taxon>
    </lineage>
</organism>
<dbReference type="PANTHER" id="PTHR43358:SF4">
    <property type="entry name" value="ALPHA_BETA HYDROLASE FOLD-1 DOMAIN-CONTAINING PROTEIN"/>
    <property type="match status" value="1"/>
</dbReference>
<reference evidence="2" key="1">
    <citation type="submission" date="2018-05" db="EMBL/GenBank/DDBJ databases">
        <authorList>
            <person name="Lanie J.A."/>
            <person name="Ng W.-L."/>
            <person name="Kazmierczak K.M."/>
            <person name="Andrzejewski T.M."/>
            <person name="Davidsen T.M."/>
            <person name="Wayne K.J."/>
            <person name="Tettelin H."/>
            <person name="Glass J.I."/>
            <person name="Rusch D."/>
            <person name="Podicherti R."/>
            <person name="Tsui H.-C.T."/>
            <person name="Winkler M.E."/>
        </authorList>
    </citation>
    <scope>NUCLEOTIDE SEQUENCE</scope>
</reference>
<accession>A0A382AQP0</accession>
<feature type="transmembrane region" description="Helical" evidence="1">
    <location>
        <begin position="126"/>
        <end position="150"/>
    </location>
</feature>
<feature type="transmembrane region" description="Helical" evidence="1">
    <location>
        <begin position="91"/>
        <end position="114"/>
    </location>
</feature>
<dbReference type="EMBL" id="UINC01026373">
    <property type="protein sequence ID" value="SVB03704.1"/>
    <property type="molecule type" value="Genomic_DNA"/>
</dbReference>
<dbReference type="AlphaFoldDB" id="A0A382AQP0"/>
<dbReference type="SUPFAM" id="SSF53474">
    <property type="entry name" value="alpha/beta-Hydrolases"/>
    <property type="match status" value="1"/>
</dbReference>
<feature type="non-terminal residue" evidence="2">
    <location>
        <position position="259"/>
    </location>
</feature>
<gene>
    <name evidence="2" type="ORF">METZ01_LOCUS156558</name>
</gene>
<keyword evidence="1" id="KW-1133">Transmembrane helix</keyword>
<keyword evidence="1" id="KW-0472">Membrane</keyword>
<evidence type="ECO:0000256" key="1">
    <source>
        <dbReference type="SAM" id="Phobius"/>
    </source>
</evidence>
<name>A0A382AQP0_9ZZZZ</name>
<keyword evidence="1" id="KW-0812">Transmembrane</keyword>
<protein>
    <recommendedName>
        <fullName evidence="3">Serine aminopeptidase S33 domain-containing protein</fullName>
    </recommendedName>
</protein>
<dbReference type="InterPro" id="IPR029058">
    <property type="entry name" value="AB_hydrolase_fold"/>
</dbReference>
<dbReference type="Gene3D" id="3.40.50.1820">
    <property type="entry name" value="alpha/beta hydrolase"/>
    <property type="match status" value="1"/>
</dbReference>
<evidence type="ECO:0000313" key="2">
    <source>
        <dbReference type="EMBL" id="SVB03704.1"/>
    </source>
</evidence>
<sequence>MPLAVTLAVLLLRFVMEAAEVGGRSYLNITILIPVFALYLSYVSLVKDMGFGGFQGTFIFYTLAVRLSVILLSLAGEATGLGGSYFAAGNVFFLIVSQLLFWPAVAFIVGTFLWPVVAMFTVGRQVAYRGVAICGGVILIITFMGIPYGISSLYTSGLGRRSFQDTPDTYDVAFEEITLTAADGMNLQGWYIPNSEANGTVIFCHGLFNQRSEMLEQAIFMYAQGYRALLFDFRNHGKSDGSYTTFGYYERQDVVAALD</sequence>
<feature type="transmembrane region" description="Helical" evidence="1">
    <location>
        <begin position="28"/>
        <end position="46"/>
    </location>
</feature>